<keyword evidence="3" id="KW-1185">Reference proteome</keyword>
<dbReference type="PANTHER" id="PTHR43649">
    <property type="entry name" value="ARABINOSE-BINDING PROTEIN-RELATED"/>
    <property type="match status" value="1"/>
</dbReference>
<keyword evidence="1" id="KW-0732">Signal</keyword>
<feature type="signal peptide" evidence="1">
    <location>
        <begin position="1"/>
        <end position="23"/>
    </location>
</feature>
<evidence type="ECO:0000313" key="2">
    <source>
        <dbReference type="EMBL" id="MDI4646513.1"/>
    </source>
</evidence>
<evidence type="ECO:0000256" key="1">
    <source>
        <dbReference type="SAM" id="SignalP"/>
    </source>
</evidence>
<proteinExistence type="predicted"/>
<dbReference type="InterPro" id="IPR050490">
    <property type="entry name" value="Bact_solute-bd_prot1"/>
</dbReference>
<comment type="caution">
    <text evidence="2">The sequence shown here is derived from an EMBL/GenBank/DDBJ whole genome shotgun (WGS) entry which is preliminary data.</text>
</comment>
<dbReference type="PANTHER" id="PTHR43649:SF12">
    <property type="entry name" value="DIACETYLCHITOBIOSE BINDING PROTEIN DASA"/>
    <property type="match status" value="1"/>
</dbReference>
<dbReference type="Gene3D" id="3.40.190.10">
    <property type="entry name" value="Periplasmic binding protein-like II"/>
    <property type="match status" value="1"/>
</dbReference>
<dbReference type="PROSITE" id="PS51257">
    <property type="entry name" value="PROKAR_LIPOPROTEIN"/>
    <property type="match status" value="1"/>
</dbReference>
<dbReference type="EMBL" id="JAGRPV010000001">
    <property type="protein sequence ID" value="MDI4646513.1"/>
    <property type="molecule type" value="Genomic_DNA"/>
</dbReference>
<dbReference type="InterPro" id="IPR006059">
    <property type="entry name" value="SBP"/>
</dbReference>
<reference evidence="2" key="1">
    <citation type="submission" date="2023-04" db="EMBL/GenBank/DDBJ databases">
        <title>Comparative genomic analysis of Cohnella hashimotonis sp. nov., isolated from the International Space Station.</title>
        <authorList>
            <person name="Venkateswaran K."/>
            <person name="Simpson A."/>
        </authorList>
    </citation>
    <scope>NUCLEOTIDE SEQUENCE</scope>
    <source>
        <strain evidence="2">F6_2S_P_1</strain>
    </source>
</reference>
<dbReference type="SUPFAM" id="SSF53850">
    <property type="entry name" value="Periplasmic binding protein-like II"/>
    <property type="match status" value="1"/>
</dbReference>
<gene>
    <name evidence="2" type="ORF">KB449_16170</name>
</gene>
<sequence length="520" mass="57915">MNKLNKSWGYVLASLLVAVPVLAACTDSTESQDKERRTLRIGMLYGSKESESYYRQQMTDMFEVEHGNIDIEFVYGTDYSDMQFATEEERKKQQQQDPQENLRAVMSGDNPVDVVMTDIGSMKKLASDNLLKPLDDYIKQDKMDLSDFLPAVIDTIKAQGEGRIYGLSPTFSSNAIFYNKKLFANAKVEPPRDGMTWNELFALAQSMKSGKDKDAVYGFAFNNYGGGLSMYDAQSTVASFSQMRMFDTTGEKMTVHTKTWADAWSKPIQLYKDKVIPHAEDMQQSASMASSDGSYAYNPYQGNGFIGGKIAMVVGGYYMVNELINFNKNVSKMKNAQALEWDVVSMPQLDSGGSNGVYLGNLASINAKSVNPDDAWAFIKHMNSEEVAKFKARSQGELSVRQKFIQPKDGANYRIEAFTNVKVNTDELGDADQALYRERPNLNLISELGGYLFQEAAEGKKTVDEALAEWDSKGNELLQKIKLNPTGDLSSELQTYRDAAQSGMKNRLRAAAGEAVAIEE</sequence>
<evidence type="ECO:0000313" key="3">
    <source>
        <dbReference type="Proteomes" id="UP001161691"/>
    </source>
</evidence>
<protein>
    <submittedName>
        <fullName evidence="2">Extracellular solute-binding protein</fullName>
    </submittedName>
</protein>
<name>A0ABT6TI53_9BACL</name>
<feature type="chain" id="PRO_5045330998" evidence="1">
    <location>
        <begin position="24"/>
        <end position="520"/>
    </location>
</feature>
<dbReference type="Pfam" id="PF01547">
    <property type="entry name" value="SBP_bac_1"/>
    <property type="match status" value="1"/>
</dbReference>
<organism evidence="2 3">
    <name type="scientific">Cohnella hashimotonis</name>
    <dbReference type="NCBI Taxonomy" id="2826895"/>
    <lineage>
        <taxon>Bacteria</taxon>
        <taxon>Bacillati</taxon>
        <taxon>Bacillota</taxon>
        <taxon>Bacilli</taxon>
        <taxon>Bacillales</taxon>
        <taxon>Paenibacillaceae</taxon>
        <taxon>Cohnella</taxon>
    </lineage>
</organism>
<accession>A0ABT6TI53</accession>
<dbReference type="Proteomes" id="UP001161691">
    <property type="component" value="Unassembled WGS sequence"/>
</dbReference>
<dbReference type="RefSeq" id="WP_282909358.1">
    <property type="nucleotide sequence ID" value="NZ_JAGRPV010000001.1"/>
</dbReference>